<evidence type="ECO:0000256" key="1">
    <source>
        <dbReference type="SAM" id="MobiDB-lite"/>
    </source>
</evidence>
<sequence>MTNFVSQKFQWFVDLQTSSDSMQVVTITAGGQRVRRRLLPFFAAFKYYKLGSVSVRFVPASTLPVDPTGLSYSAGENTVDPRDQFNPGLVRITNGEDFNIDTALLADDTASQNMYYQLMLDPRWYKFNLQSGFRRKAIPLYWSIGQLHQDVFPGAVQNLPSVTKRSSGSVNSYDTGNRIDHIENGSAAFNFYSGSNPHSIFQVGGKDRMGWMPTDAFYDPGNPDLTLGSMAQVPEVELLRVILPKAYKTKFFYRLYIEETVNFKGPVSMYATNSSVAGSFYPLNQVDRFIYPVMNELGSTTQAPARNPINGSDWHNDGNAGGEN</sequence>
<dbReference type="GeneID" id="37620361"/>
<evidence type="ECO:0000313" key="2">
    <source>
        <dbReference type="EMBL" id="AJF23051.1"/>
    </source>
</evidence>
<accession>A0A0B5GN54</accession>
<keyword evidence="3" id="KW-1185">Reference proteome</keyword>
<evidence type="ECO:0000313" key="3">
    <source>
        <dbReference type="Proteomes" id="UP000240896"/>
    </source>
</evidence>
<dbReference type="Pfam" id="PF23784">
    <property type="entry name" value="Smaco_capsid"/>
    <property type="match status" value="2"/>
</dbReference>
<gene>
    <name evidence="2" type="primary">cap</name>
</gene>
<dbReference type="InterPro" id="IPR057000">
    <property type="entry name" value="Smaco_capsid"/>
</dbReference>
<reference evidence="2 3" key="1">
    <citation type="submission" date="2014-12" db="EMBL/GenBank/DDBJ databases">
        <title>A distinct family of small circular DNA viral genomes prevalent in non-human primates and human feces.</title>
        <authorList>
            <person name="Ng T.F.F."/>
            <person name="Sachsenroeder J."/>
            <person name="Vega E."/>
            <person name="Kondov N.O."/>
            <person name="Jang C."/>
            <person name="Deng X."/>
            <person name="Gregoricus N."/>
            <person name="Vinje J."/>
            <person name="Delwart E."/>
        </authorList>
    </citation>
    <scope>NUCLEOTIDE SEQUENCE [LARGE SCALE GENOMIC DNA]</scope>
    <source>
        <strain evidence="2">France/8/2008/2444</strain>
    </source>
</reference>
<organism evidence="2 3">
    <name type="scientific">Human associated huchismacovirus 2</name>
    <dbReference type="NCBI Taxonomy" id="2169935"/>
    <lineage>
        <taxon>Viruses</taxon>
        <taxon>Monodnaviria</taxon>
        <taxon>Shotokuvirae</taxon>
        <taxon>Cressdnaviricota</taxon>
        <taxon>Arfiviricetes</taxon>
        <taxon>Cremevirales</taxon>
        <taxon>Smacoviridae</taxon>
        <taxon>Huchismacovirus</taxon>
        <taxon>Huchismacovirus humas2</taxon>
    </lineage>
</organism>
<name>A0A0B5GN54_9VIRU</name>
<proteinExistence type="predicted"/>
<dbReference type="Proteomes" id="UP000240896">
    <property type="component" value="Segment"/>
</dbReference>
<protein>
    <submittedName>
        <fullName evidence="2">Cap protein</fullName>
    </submittedName>
</protein>
<dbReference type="KEGG" id="vg:37620361"/>
<dbReference type="RefSeq" id="YP_009508843.1">
    <property type="nucleotide sequence ID" value="NC_039062.1"/>
</dbReference>
<dbReference type="EMBL" id="KP233174">
    <property type="protein sequence ID" value="AJF23051.1"/>
    <property type="molecule type" value="Genomic_DNA"/>
</dbReference>
<feature type="region of interest" description="Disordered" evidence="1">
    <location>
        <begin position="301"/>
        <end position="324"/>
    </location>
</feature>